<keyword evidence="1" id="KW-0472">Membrane</keyword>
<evidence type="ECO:0000256" key="1">
    <source>
        <dbReference type="SAM" id="Phobius"/>
    </source>
</evidence>
<accession>A0ABW0GPY8</accession>
<evidence type="ECO:0000313" key="3">
    <source>
        <dbReference type="Proteomes" id="UP001596122"/>
    </source>
</evidence>
<protein>
    <submittedName>
        <fullName evidence="2">Uncharacterized protein</fullName>
    </submittedName>
</protein>
<keyword evidence="1" id="KW-1133">Transmembrane helix</keyword>
<comment type="caution">
    <text evidence="2">The sequence shown here is derived from an EMBL/GenBank/DDBJ whole genome shotgun (WGS) entry which is preliminary data.</text>
</comment>
<keyword evidence="3" id="KW-1185">Reference proteome</keyword>
<reference evidence="3" key="1">
    <citation type="journal article" date="2019" name="Int. J. Syst. Evol. Microbiol.">
        <title>The Global Catalogue of Microorganisms (GCM) 10K type strain sequencing project: providing services to taxonomists for standard genome sequencing and annotation.</title>
        <authorList>
            <consortium name="The Broad Institute Genomics Platform"/>
            <consortium name="The Broad Institute Genome Sequencing Center for Infectious Disease"/>
            <person name="Wu L."/>
            <person name="Ma J."/>
        </authorList>
    </citation>
    <scope>NUCLEOTIDE SEQUENCE [LARGE SCALE GENOMIC DNA]</scope>
    <source>
        <strain evidence="3">CCUG 43114</strain>
    </source>
</reference>
<name>A0ABW0GPY8_9MICO</name>
<organism evidence="2 3">
    <name type="scientific">Aquipuribacter nitratireducens</name>
    <dbReference type="NCBI Taxonomy" id="650104"/>
    <lineage>
        <taxon>Bacteria</taxon>
        <taxon>Bacillati</taxon>
        <taxon>Actinomycetota</taxon>
        <taxon>Actinomycetes</taxon>
        <taxon>Micrococcales</taxon>
        <taxon>Intrasporangiaceae</taxon>
        <taxon>Aquipuribacter</taxon>
    </lineage>
</organism>
<feature type="transmembrane region" description="Helical" evidence="1">
    <location>
        <begin position="12"/>
        <end position="34"/>
    </location>
</feature>
<proteinExistence type="predicted"/>
<keyword evidence="1" id="KW-0812">Transmembrane</keyword>
<dbReference type="Proteomes" id="UP001596122">
    <property type="component" value="Unassembled WGS sequence"/>
</dbReference>
<gene>
    <name evidence="2" type="ORF">ACFPJ6_13260</name>
</gene>
<sequence length="54" mass="6296">MAFDFFFQPVALLLWLVVVALVLFGVYWTIRLAIRHEREHERRSGPGHPGPPPR</sequence>
<dbReference type="RefSeq" id="WP_340271525.1">
    <property type="nucleotide sequence ID" value="NZ_JBBEOG010000012.1"/>
</dbReference>
<evidence type="ECO:0000313" key="2">
    <source>
        <dbReference type="EMBL" id="MFC5381755.1"/>
    </source>
</evidence>
<dbReference type="EMBL" id="JBHSLD010000011">
    <property type="protein sequence ID" value="MFC5381755.1"/>
    <property type="molecule type" value="Genomic_DNA"/>
</dbReference>